<dbReference type="Pfam" id="PF01661">
    <property type="entry name" value="Macro"/>
    <property type="match status" value="1"/>
</dbReference>
<evidence type="ECO:0000313" key="6">
    <source>
        <dbReference type="Proteomes" id="UP000277896"/>
    </source>
</evidence>
<accession>A0AAD0TNG8</accession>
<dbReference type="AlphaFoldDB" id="A0AAD0TNG8"/>
<evidence type="ECO:0000256" key="1">
    <source>
        <dbReference type="ARBA" id="ARBA00035885"/>
    </source>
</evidence>
<reference evidence="3 6" key="2">
    <citation type="submission" date="2018-10" db="EMBL/GenBank/DDBJ databases">
        <title>Genome seuquencing of Lactobacillus species.</title>
        <authorList>
            <person name="Baek C."/>
            <person name="Yi H."/>
        </authorList>
    </citation>
    <scope>NUCLEOTIDE SEQUENCE [LARGE SCALE GENOMIC DNA]</scope>
    <source>
        <strain evidence="3 6">DSM 10667</strain>
    </source>
</reference>
<dbReference type="Proteomes" id="UP000277896">
    <property type="component" value="Chromosome"/>
</dbReference>
<comment type="catalytic activity">
    <reaction evidence="1">
        <text>an N-(ADP-alpha-D-ribosyl)-thymidine in DNA + H2O = a thymidine in DNA + ADP-D-ribose</text>
        <dbReference type="Rhea" id="RHEA:71655"/>
        <dbReference type="Rhea" id="RHEA-COMP:13556"/>
        <dbReference type="Rhea" id="RHEA-COMP:18051"/>
        <dbReference type="ChEBI" id="CHEBI:15377"/>
        <dbReference type="ChEBI" id="CHEBI:57967"/>
        <dbReference type="ChEBI" id="CHEBI:137386"/>
        <dbReference type="ChEBI" id="CHEBI:191199"/>
    </reaction>
    <physiologicalReaction direction="left-to-right" evidence="1">
        <dbReference type="Rhea" id="RHEA:71656"/>
    </physiologicalReaction>
</comment>
<dbReference type="CDD" id="cd02901">
    <property type="entry name" value="Macro_Poa1p-like"/>
    <property type="match status" value="1"/>
</dbReference>
<dbReference type="Proteomes" id="UP000236162">
    <property type="component" value="Unassembled WGS sequence"/>
</dbReference>
<dbReference type="InterPro" id="IPR050892">
    <property type="entry name" value="ADP-ribose_metab_enzymes"/>
</dbReference>
<name>A0AAD0TNG8_9LACO</name>
<gene>
    <name evidence="3" type="ORF">LP667_05145</name>
    <name evidence="4" type="ORF">LPPLD21_02676</name>
</gene>
<dbReference type="InterPro" id="IPR043472">
    <property type="entry name" value="Macro_dom-like"/>
</dbReference>
<dbReference type="PROSITE" id="PS51154">
    <property type="entry name" value="MACRO"/>
    <property type="match status" value="1"/>
</dbReference>
<sequence length="312" mass="35871">MLMYVNSNLFDSPAQVLVNTVNTVGVMGKGIALQFKKLYPEMFRNYQHFCESGALTVGKLYLYKAPGKWILNFPTKKNWRNKSQLAYIEAGLQKFVATYQEKEIESISFPQLGTGNGGLDWEREVQPLMEKYLRKLPIKVYVHIYTGWEKQPEYKNIKEMRTWIESEPDSLSFTEFKRDFITAQTGTNFVEKNRRIQIVDDDEPVDATAGSFMKITHQDTNIAYAITQTNFTDIWTRLRDQGILLDVDLPQSVLEHQDNGLLKQLLVKIPYITTLSVKIGEDKTTALSLRKRALSERATKKSAAYSEILMEG</sequence>
<reference evidence="4 5" key="1">
    <citation type="submission" date="2017-04" db="EMBL/GenBank/DDBJ databases">
        <title>In vitro and in silico characterization of Lactobacillus paraplantarum D2-1, a starter culture for soymilk fermentation.</title>
        <authorList>
            <person name="Endo A."/>
            <person name="Sasaki F."/>
            <person name="Maeno S."/>
            <person name="Kanesaki Y."/>
            <person name="Kubota E."/>
            <person name="Torres G.A."/>
            <person name="Tomita S."/>
            <person name="Nakagawa J."/>
        </authorList>
    </citation>
    <scope>NUCLEOTIDE SEQUENCE [LARGE SCALE GENOMIC DNA]</scope>
    <source>
        <strain evidence="4 5">D2-1</strain>
    </source>
</reference>
<dbReference type="PANTHER" id="PTHR12521">
    <property type="entry name" value="PROTEIN C6ORF130"/>
    <property type="match status" value="1"/>
</dbReference>
<evidence type="ECO:0000259" key="2">
    <source>
        <dbReference type="PROSITE" id="PS51154"/>
    </source>
</evidence>
<protein>
    <recommendedName>
        <fullName evidence="2">Macro domain-containing protein</fullName>
    </recommendedName>
</protein>
<keyword evidence="5" id="KW-1185">Reference proteome</keyword>
<dbReference type="GO" id="GO:0140291">
    <property type="term" value="P:peptidyl-glutamate ADP-deribosylation"/>
    <property type="evidence" value="ECO:0007669"/>
    <property type="project" value="TreeGrafter"/>
</dbReference>
<dbReference type="PANTHER" id="PTHR12521:SF0">
    <property type="entry name" value="ADP-RIBOSE GLYCOHYDROLASE OARD1"/>
    <property type="match status" value="1"/>
</dbReference>
<feature type="domain" description="Macro" evidence="2">
    <location>
        <begin position="1"/>
        <end position="149"/>
    </location>
</feature>
<dbReference type="Gene3D" id="3.40.220.10">
    <property type="entry name" value="Leucine Aminopeptidase, subunit E, domain 1"/>
    <property type="match status" value="1"/>
</dbReference>
<dbReference type="EMBL" id="CP032744">
    <property type="protein sequence ID" value="AYJ38251.1"/>
    <property type="molecule type" value="Genomic_DNA"/>
</dbReference>
<proteinExistence type="predicted"/>
<dbReference type="SUPFAM" id="SSF52949">
    <property type="entry name" value="Macro domain-like"/>
    <property type="match status" value="1"/>
</dbReference>
<evidence type="ECO:0000313" key="3">
    <source>
        <dbReference type="EMBL" id="AYJ38251.1"/>
    </source>
</evidence>
<dbReference type="SMART" id="SM00506">
    <property type="entry name" value="A1pp"/>
    <property type="match status" value="1"/>
</dbReference>
<dbReference type="RefSeq" id="WP_021732346.1">
    <property type="nucleotide sequence ID" value="NZ_AVAI01000144.1"/>
</dbReference>
<evidence type="ECO:0000313" key="4">
    <source>
        <dbReference type="EMBL" id="GBF03121.1"/>
    </source>
</evidence>
<organism evidence="3 6">
    <name type="scientific">Lactiplantibacillus paraplantarum</name>
    <dbReference type="NCBI Taxonomy" id="60520"/>
    <lineage>
        <taxon>Bacteria</taxon>
        <taxon>Bacillati</taxon>
        <taxon>Bacillota</taxon>
        <taxon>Bacilli</taxon>
        <taxon>Lactobacillales</taxon>
        <taxon>Lactobacillaceae</taxon>
        <taxon>Lactiplantibacillus</taxon>
    </lineage>
</organism>
<dbReference type="InterPro" id="IPR002589">
    <property type="entry name" value="Macro_dom"/>
</dbReference>
<dbReference type="EMBL" id="BDOR01000021">
    <property type="protein sequence ID" value="GBF03121.1"/>
    <property type="molecule type" value="Genomic_DNA"/>
</dbReference>
<evidence type="ECO:0000313" key="5">
    <source>
        <dbReference type="Proteomes" id="UP000236162"/>
    </source>
</evidence>